<keyword evidence="2" id="KW-1185">Reference proteome</keyword>
<reference evidence="2" key="1">
    <citation type="submission" date="2019-03" db="EMBL/GenBank/DDBJ databases">
        <title>Snf2 controls pulcherriminic acid biosynthesis and connects pigmentation and antifungal activity of the yeast Metschnikowia pulcherrima.</title>
        <authorList>
            <person name="Gore-Lloyd D."/>
            <person name="Sumann I."/>
            <person name="Brachmann A.O."/>
            <person name="Schneeberger K."/>
            <person name="Ortiz-Merino R.A."/>
            <person name="Moreno-Beltran M."/>
            <person name="Schlaefli M."/>
            <person name="Kirner P."/>
            <person name="Santos Kron A."/>
            <person name="Wolfe K.H."/>
            <person name="Piel J."/>
            <person name="Ahrens C.H."/>
            <person name="Henk D."/>
            <person name="Freimoser F.M."/>
        </authorList>
    </citation>
    <scope>NUCLEOTIDE SEQUENCE [LARGE SCALE GENOMIC DNA]</scope>
    <source>
        <strain evidence="2">APC 1.2</strain>
    </source>
</reference>
<dbReference type="Proteomes" id="UP000292447">
    <property type="component" value="Chromosome I"/>
</dbReference>
<protein>
    <submittedName>
        <fullName evidence="1">Uncharacterized protein</fullName>
    </submittedName>
</protein>
<proteinExistence type="predicted"/>
<evidence type="ECO:0000313" key="1">
    <source>
        <dbReference type="EMBL" id="QBM85781.1"/>
    </source>
</evidence>
<sequence>MASIFHTIYESNDSTYSTRNFYTEYSGLEDIEIEPCRYKPTKLSESLATISNLCFDGFKNISEVPEVLTKLRNTIMELMVYCVKIERSAYDEYIQALSRKANLFMERIVLEVFRACHDEQNATSCFFLVKAIHDVILLVYSFTNPLKIPETLSGSLMLSSEGFMSSFKIEDILEATRDLNLFILEISTRQEGIKSKHTQVEIVNNTPINILKDEAAGIMSYLAKINLIVINNCVPTVNLFRFFESSLQSDSFSLLELEYFEEFLSHFARIDKFCKLQENTAYFDKQKEELHSPFFQMIQLNPFRRLNWCTAVQAVNYLQIFVDLYNEIYGEGLILEQWCSNETGHESTVVRRVVNDRVARACDCPQDHPPPATPDFVNFFSHTIAHDSNPTPELPDAEHAVDLEKDGPRYLDTVAGQVYHRLPNVKTLLPKSRKIYQLNEQVAYELRDFRSLIEERYRVNKVTFKEHKCLKCKYLPWHKHVYG</sequence>
<organism evidence="1 2">
    <name type="scientific">Metschnikowia aff. pulcherrima</name>
    <dbReference type="NCBI Taxonomy" id="2163413"/>
    <lineage>
        <taxon>Eukaryota</taxon>
        <taxon>Fungi</taxon>
        <taxon>Dikarya</taxon>
        <taxon>Ascomycota</taxon>
        <taxon>Saccharomycotina</taxon>
        <taxon>Pichiomycetes</taxon>
        <taxon>Metschnikowiaceae</taxon>
        <taxon>Metschnikowia</taxon>
    </lineage>
</organism>
<evidence type="ECO:0000313" key="2">
    <source>
        <dbReference type="Proteomes" id="UP000292447"/>
    </source>
</evidence>
<dbReference type="EMBL" id="CP034456">
    <property type="protein sequence ID" value="QBM85781.1"/>
    <property type="molecule type" value="Genomic_DNA"/>
</dbReference>
<dbReference type="AlphaFoldDB" id="A0A4P6XJC7"/>
<name>A0A4P6XJC7_9ASCO</name>
<accession>A0A4P6XJC7</accession>
<gene>
    <name evidence="1" type="ORF">METSCH_A04070</name>
</gene>